<dbReference type="PANTHER" id="PTHR30024:SF21">
    <property type="entry name" value="ABC TRANSPORTER SUBSTRATE-BINDING PROTEIN"/>
    <property type="match status" value="1"/>
</dbReference>
<dbReference type="AlphaFoldDB" id="A0A4R6RQ89"/>
<feature type="signal peptide" evidence="1">
    <location>
        <begin position="1"/>
        <end position="29"/>
    </location>
</feature>
<feature type="chain" id="PRO_5020341817" evidence="1">
    <location>
        <begin position="30"/>
        <end position="365"/>
    </location>
</feature>
<protein>
    <submittedName>
        <fullName evidence="3">Sulfonate transport system substrate-binding protein</fullName>
    </submittedName>
</protein>
<comment type="caution">
    <text evidence="3">The sequence shown here is derived from an EMBL/GenBank/DDBJ whole genome shotgun (WGS) entry which is preliminary data.</text>
</comment>
<gene>
    <name evidence="3" type="ORF">EV672_101182</name>
</gene>
<reference evidence="3 4" key="1">
    <citation type="submission" date="2019-03" db="EMBL/GenBank/DDBJ databases">
        <title>Genomic Encyclopedia of Type Strains, Phase IV (KMG-IV): sequencing the most valuable type-strain genomes for metagenomic binning, comparative biology and taxonomic classification.</title>
        <authorList>
            <person name="Goeker M."/>
        </authorList>
    </citation>
    <scope>NUCLEOTIDE SEQUENCE [LARGE SCALE GENOMIC DNA]</scope>
    <source>
        <strain evidence="3 4">DSM 11901</strain>
    </source>
</reference>
<dbReference type="PANTHER" id="PTHR30024">
    <property type="entry name" value="ALIPHATIC SULFONATES-BINDING PROTEIN-RELATED"/>
    <property type="match status" value="1"/>
</dbReference>
<dbReference type="OrthoDB" id="9780180at2"/>
<name>A0A4R6RQ89_9BURK</name>
<feature type="domain" description="SsuA/THI5-like" evidence="2">
    <location>
        <begin position="71"/>
        <end position="218"/>
    </location>
</feature>
<dbReference type="Pfam" id="PF09084">
    <property type="entry name" value="NMT1"/>
    <property type="match status" value="1"/>
</dbReference>
<dbReference type="InterPro" id="IPR015168">
    <property type="entry name" value="SsuA/THI5"/>
</dbReference>
<dbReference type="RefSeq" id="WP_133605709.1">
    <property type="nucleotide sequence ID" value="NZ_SNXW01000001.1"/>
</dbReference>
<dbReference type="EMBL" id="SNXW01000001">
    <property type="protein sequence ID" value="TDP88046.1"/>
    <property type="molecule type" value="Genomic_DNA"/>
</dbReference>
<dbReference type="Proteomes" id="UP000294593">
    <property type="component" value="Unassembled WGS sequence"/>
</dbReference>
<evidence type="ECO:0000259" key="2">
    <source>
        <dbReference type="Pfam" id="PF09084"/>
    </source>
</evidence>
<accession>A0A4R6RQ89</accession>
<dbReference type="SUPFAM" id="SSF53850">
    <property type="entry name" value="Periplasmic binding protein-like II"/>
    <property type="match status" value="1"/>
</dbReference>
<sequence>MKRRSFNTLLTSGLAAPALIGLSTGTARAQAGGKPTTIRIGFPGAGTGGRPLPTSGFTANVVFRGDLEQEFAAEGIKIEWKYYVGAGPALNEAYANGLLDFCFGHGDLPLIVGRSTGLKHKILLSSGRGGDVYFITPAASSAKSLSDLQGKTLSVQKGTAGQLTLYRFLDKYGFKEPEKQFRIISQIRDDRVAALSTGDVHGAIETPFGLEARGVAKRLAEIYDEPIINRPGSLWVGEAFEQKYPDLVQRIVNRVVKTAHWSTLEANRETQYQYWTRSGVNTYIDNKRVWDRTKDLRSRHNPLLDDYYTASIQRSIDEIKGYRLSRREVSLEGWIEPKYLNNALREQKLETYWPTQDATGKFVRT</sequence>
<dbReference type="Gene3D" id="3.40.190.10">
    <property type="entry name" value="Periplasmic binding protein-like II"/>
    <property type="match status" value="2"/>
</dbReference>
<evidence type="ECO:0000313" key="3">
    <source>
        <dbReference type="EMBL" id="TDP88046.1"/>
    </source>
</evidence>
<evidence type="ECO:0000313" key="4">
    <source>
        <dbReference type="Proteomes" id="UP000294593"/>
    </source>
</evidence>
<keyword evidence="4" id="KW-1185">Reference proteome</keyword>
<organism evidence="3 4">
    <name type="scientific">Aquabacterium commune</name>
    <dbReference type="NCBI Taxonomy" id="70586"/>
    <lineage>
        <taxon>Bacteria</taxon>
        <taxon>Pseudomonadati</taxon>
        <taxon>Pseudomonadota</taxon>
        <taxon>Betaproteobacteria</taxon>
        <taxon>Burkholderiales</taxon>
        <taxon>Aquabacterium</taxon>
    </lineage>
</organism>
<keyword evidence="1" id="KW-0732">Signal</keyword>
<evidence type="ECO:0000256" key="1">
    <source>
        <dbReference type="SAM" id="SignalP"/>
    </source>
</evidence>
<proteinExistence type="predicted"/>